<name>A0A0C3QGV0_9AGAM</name>
<sequence>TGHFSDLFVGMYQNTVRVALKRLRIERYPSENKRREIEGAAAIWMLLDHPHILHFIGIYRADGYTYLASPFMENGNLAHYLETNPHTGRSSFLLETADAVAYLHSQGIVHGNIKARNILVSASRHALLCDIGLTKWVSSVTASASEGLGTARWQSPELLRGGSRCSASDTYAFGITIAEVLTGKIPFAQLSGWTEAAIINAVLSGKRPVLEASCSLTGESYEHMWDIAIRCWVKDPNSRPPMAEVLALLRQSGELESPARCSIRILTGY</sequence>
<dbReference type="Pfam" id="PF07714">
    <property type="entry name" value="PK_Tyr_Ser-Thr"/>
    <property type="match status" value="1"/>
</dbReference>
<dbReference type="Proteomes" id="UP000054248">
    <property type="component" value="Unassembled WGS sequence"/>
</dbReference>
<proteinExistence type="predicted"/>
<reference evidence="2 3" key="1">
    <citation type="submission" date="2014-04" db="EMBL/GenBank/DDBJ databases">
        <authorList>
            <consortium name="DOE Joint Genome Institute"/>
            <person name="Kuo A."/>
            <person name="Girlanda M."/>
            <person name="Perotto S."/>
            <person name="Kohler A."/>
            <person name="Nagy L.G."/>
            <person name="Floudas D."/>
            <person name="Copeland A."/>
            <person name="Barry K.W."/>
            <person name="Cichocki N."/>
            <person name="Veneault-Fourrey C."/>
            <person name="LaButti K."/>
            <person name="Lindquist E.A."/>
            <person name="Lipzen A."/>
            <person name="Lundell T."/>
            <person name="Morin E."/>
            <person name="Murat C."/>
            <person name="Sun H."/>
            <person name="Tunlid A."/>
            <person name="Henrissat B."/>
            <person name="Grigoriev I.V."/>
            <person name="Hibbett D.S."/>
            <person name="Martin F."/>
            <person name="Nordberg H.P."/>
            <person name="Cantor M.N."/>
            <person name="Hua S.X."/>
        </authorList>
    </citation>
    <scope>NUCLEOTIDE SEQUENCE [LARGE SCALE GENOMIC DNA]</scope>
    <source>
        <strain evidence="2 3">MUT 4182</strain>
    </source>
</reference>
<feature type="domain" description="Protein kinase" evidence="1">
    <location>
        <begin position="1"/>
        <end position="255"/>
    </location>
</feature>
<dbReference type="PANTHER" id="PTHR44329:SF214">
    <property type="entry name" value="PROTEIN KINASE DOMAIN-CONTAINING PROTEIN"/>
    <property type="match status" value="1"/>
</dbReference>
<evidence type="ECO:0000313" key="2">
    <source>
        <dbReference type="EMBL" id="KIO30930.1"/>
    </source>
</evidence>
<gene>
    <name evidence="2" type="ORF">M407DRAFT_68688</name>
</gene>
<evidence type="ECO:0000313" key="3">
    <source>
        <dbReference type="Proteomes" id="UP000054248"/>
    </source>
</evidence>
<accession>A0A0C3QGV0</accession>
<dbReference type="PIRSF" id="PIRSF000654">
    <property type="entry name" value="Integrin-linked_kinase"/>
    <property type="match status" value="1"/>
</dbReference>
<dbReference type="InterPro" id="IPR051681">
    <property type="entry name" value="Ser/Thr_Kinases-Pseudokinases"/>
</dbReference>
<dbReference type="HOGENOM" id="CLU_000288_7_18_1"/>
<dbReference type="STRING" id="1051891.A0A0C3QGV0"/>
<reference evidence="3" key="2">
    <citation type="submission" date="2015-01" db="EMBL/GenBank/DDBJ databases">
        <title>Evolutionary Origins and Diversification of the Mycorrhizal Mutualists.</title>
        <authorList>
            <consortium name="DOE Joint Genome Institute"/>
            <consortium name="Mycorrhizal Genomics Consortium"/>
            <person name="Kohler A."/>
            <person name="Kuo A."/>
            <person name="Nagy L.G."/>
            <person name="Floudas D."/>
            <person name="Copeland A."/>
            <person name="Barry K.W."/>
            <person name="Cichocki N."/>
            <person name="Veneault-Fourrey C."/>
            <person name="LaButti K."/>
            <person name="Lindquist E.A."/>
            <person name="Lipzen A."/>
            <person name="Lundell T."/>
            <person name="Morin E."/>
            <person name="Murat C."/>
            <person name="Riley R."/>
            <person name="Ohm R."/>
            <person name="Sun H."/>
            <person name="Tunlid A."/>
            <person name="Henrissat B."/>
            <person name="Grigoriev I.V."/>
            <person name="Hibbett D.S."/>
            <person name="Martin F."/>
        </authorList>
    </citation>
    <scope>NUCLEOTIDE SEQUENCE [LARGE SCALE GENOMIC DNA]</scope>
    <source>
        <strain evidence="3">MUT 4182</strain>
    </source>
</reference>
<dbReference type="AlphaFoldDB" id="A0A0C3QGV0"/>
<dbReference type="PANTHER" id="PTHR44329">
    <property type="entry name" value="SERINE/THREONINE-PROTEIN KINASE TNNI3K-RELATED"/>
    <property type="match status" value="1"/>
</dbReference>
<keyword evidence="3" id="KW-1185">Reference proteome</keyword>
<protein>
    <recommendedName>
        <fullName evidence="1">Protein kinase domain-containing protein</fullName>
    </recommendedName>
</protein>
<dbReference type="GO" id="GO:0005524">
    <property type="term" value="F:ATP binding"/>
    <property type="evidence" value="ECO:0007669"/>
    <property type="project" value="InterPro"/>
</dbReference>
<dbReference type="InterPro" id="IPR011009">
    <property type="entry name" value="Kinase-like_dom_sf"/>
</dbReference>
<dbReference type="InterPro" id="IPR001245">
    <property type="entry name" value="Ser-Thr/Tyr_kinase_cat_dom"/>
</dbReference>
<dbReference type="Gene3D" id="1.10.510.10">
    <property type="entry name" value="Transferase(Phosphotransferase) domain 1"/>
    <property type="match status" value="1"/>
</dbReference>
<dbReference type="OrthoDB" id="4062651at2759"/>
<evidence type="ECO:0000259" key="1">
    <source>
        <dbReference type="PROSITE" id="PS50011"/>
    </source>
</evidence>
<organism evidence="2 3">
    <name type="scientific">Tulasnella calospora MUT 4182</name>
    <dbReference type="NCBI Taxonomy" id="1051891"/>
    <lineage>
        <taxon>Eukaryota</taxon>
        <taxon>Fungi</taxon>
        <taxon>Dikarya</taxon>
        <taxon>Basidiomycota</taxon>
        <taxon>Agaricomycotina</taxon>
        <taxon>Agaricomycetes</taxon>
        <taxon>Cantharellales</taxon>
        <taxon>Tulasnellaceae</taxon>
        <taxon>Tulasnella</taxon>
    </lineage>
</organism>
<dbReference type="SUPFAM" id="SSF56112">
    <property type="entry name" value="Protein kinase-like (PK-like)"/>
    <property type="match status" value="1"/>
</dbReference>
<dbReference type="EMBL" id="KN822967">
    <property type="protein sequence ID" value="KIO30930.1"/>
    <property type="molecule type" value="Genomic_DNA"/>
</dbReference>
<dbReference type="GO" id="GO:0004674">
    <property type="term" value="F:protein serine/threonine kinase activity"/>
    <property type="evidence" value="ECO:0007669"/>
    <property type="project" value="TreeGrafter"/>
</dbReference>
<feature type="non-terminal residue" evidence="2">
    <location>
        <position position="1"/>
    </location>
</feature>
<dbReference type="InterPro" id="IPR000719">
    <property type="entry name" value="Prot_kinase_dom"/>
</dbReference>
<dbReference type="PROSITE" id="PS50011">
    <property type="entry name" value="PROTEIN_KINASE_DOM"/>
    <property type="match status" value="1"/>
</dbReference>